<protein>
    <submittedName>
        <fullName evidence="2">Uncharacterized protein</fullName>
    </submittedName>
</protein>
<feature type="non-terminal residue" evidence="2">
    <location>
        <position position="409"/>
    </location>
</feature>
<evidence type="ECO:0000313" key="3">
    <source>
        <dbReference type="Proteomes" id="UP000320551"/>
    </source>
</evidence>
<accession>A0A552E267</accession>
<dbReference type="EMBL" id="SFBK01000062">
    <property type="protein sequence ID" value="TRU28513.1"/>
    <property type="molecule type" value="Genomic_DNA"/>
</dbReference>
<comment type="caution">
    <text evidence="2">The sequence shown here is derived from an EMBL/GenBank/DDBJ whole genome shotgun (WGS) entry which is preliminary data.</text>
</comment>
<dbReference type="Proteomes" id="UP000320551">
    <property type="component" value="Unassembled WGS sequence"/>
</dbReference>
<feature type="region of interest" description="Disordered" evidence="1">
    <location>
        <begin position="221"/>
        <end position="258"/>
    </location>
</feature>
<evidence type="ECO:0000313" key="2">
    <source>
        <dbReference type="EMBL" id="TRU28513.1"/>
    </source>
</evidence>
<name>A0A552E267_MICAE</name>
<gene>
    <name evidence="2" type="ORF">EWV80_05240</name>
</gene>
<feature type="compositionally biased region" description="Polar residues" evidence="1">
    <location>
        <begin position="179"/>
        <end position="203"/>
    </location>
</feature>
<feature type="region of interest" description="Disordered" evidence="1">
    <location>
        <begin position="168"/>
        <end position="207"/>
    </location>
</feature>
<feature type="region of interest" description="Disordered" evidence="1">
    <location>
        <begin position="121"/>
        <end position="155"/>
    </location>
</feature>
<sequence length="409" mass="44109">MFGKFDPLPLVNWQAIEAKLLQWFYPSLCSAQNQALTSDSGQILLDRSSEQILDVKGVSLTIAEASANRETQSRQETIQVAETEKTVSSASAGSLNLSDQPSAKDESDLFEFLTRGQYHRRAETDQGSAVTVTIGSSSPSFSENISKHSEQSPTESLLVTQAFSGENLSGKASDLMPVDSQTPDQPHSPNSASTGSLNLSDQPSAKDESDLFEFLTQGQYHRQAKTDQESAMTVTTGSSSPNLSESLSKRSEQPSTESVLITQAFSGENLSGKASDLMPLDSQTLDQSLPHSPNSPSTGSLNPSDQPSVEDDSDLRQFLTQGQYHRRAETDQGSAATVTISSSSPKVITQIPAQEFFLPNTRLAPFTTFSTPAIIDTWEIPTTTIKLEIDSSGDRSIAQIPAQEFLSAD</sequence>
<evidence type="ECO:0000256" key="1">
    <source>
        <dbReference type="SAM" id="MobiDB-lite"/>
    </source>
</evidence>
<feature type="compositionally biased region" description="Polar residues" evidence="1">
    <location>
        <begin position="125"/>
        <end position="144"/>
    </location>
</feature>
<organism evidence="2 3">
    <name type="scientific">Microcystis aeruginosa Ma_QC_B_20070730_S2</name>
    <dbReference type="NCBI Taxonomy" id="2486256"/>
    <lineage>
        <taxon>Bacteria</taxon>
        <taxon>Bacillati</taxon>
        <taxon>Cyanobacteriota</taxon>
        <taxon>Cyanophyceae</taxon>
        <taxon>Oscillatoriophycideae</taxon>
        <taxon>Chroococcales</taxon>
        <taxon>Microcystaceae</taxon>
        <taxon>Microcystis</taxon>
    </lineage>
</organism>
<feature type="region of interest" description="Disordered" evidence="1">
    <location>
        <begin position="283"/>
        <end position="313"/>
    </location>
</feature>
<proteinExistence type="predicted"/>
<feature type="compositionally biased region" description="Polar residues" evidence="1">
    <location>
        <begin position="283"/>
        <end position="307"/>
    </location>
</feature>
<dbReference type="AlphaFoldDB" id="A0A552E267"/>
<reference evidence="2 3" key="1">
    <citation type="submission" date="2019-01" db="EMBL/GenBank/DDBJ databases">
        <title>Coherence of Microcystis species and biogeography revealed through population genomics.</title>
        <authorList>
            <person name="Perez-Carrascal O.M."/>
            <person name="Terrat Y."/>
            <person name="Giani A."/>
            <person name="Fortin N."/>
            <person name="Tromas N."/>
            <person name="Shapiro B.J."/>
        </authorList>
    </citation>
    <scope>NUCLEOTIDE SEQUENCE [LARGE SCALE GENOMIC DNA]</scope>
    <source>
        <strain evidence="2">Ma_QC_B_20070730_S2</strain>
    </source>
</reference>